<proteinExistence type="inferred from homology"/>
<dbReference type="CDD" id="cd00948">
    <property type="entry name" value="FBP_aldolase_I_a"/>
    <property type="match status" value="1"/>
</dbReference>
<dbReference type="SUPFAM" id="SSF51569">
    <property type="entry name" value="Aldolase"/>
    <property type="match status" value="1"/>
</dbReference>
<dbReference type="Gene3D" id="3.20.20.70">
    <property type="entry name" value="Aldolase class I"/>
    <property type="match status" value="1"/>
</dbReference>
<gene>
    <name evidence="9" type="primary">ALDO</name>
    <name evidence="9" type="ORF">IE077_004522</name>
</gene>
<protein>
    <recommendedName>
        <fullName evidence="3 7">Fructose-bisphosphate aldolase</fullName>
        <ecNumber evidence="3 7">4.1.2.13</ecNumber>
    </recommendedName>
</protein>
<accession>A0ABQ7J8B5</accession>
<dbReference type="NCBIfam" id="NF033379">
    <property type="entry name" value="FrucBisAld_I"/>
    <property type="match status" value="1"/>
</dbReference>
<dbReference type="Pfam" id="PF00274">
    <property type="entry name" value="Glycolytic"/>
    <property type="match status" value="1"/>
</dbReference>
<sequence>MEVALSEEKKQALAQIAGQIASPGKGILAADESTGTIQKRFDSISVANTEANRAAYRNLLFKAKSLGNYISGAILYEETLYQKNAMGESMISLLEAQGIIPGIKVDTGLVNIPGTDEEKYTEGIDGLAKRCANYYKAGARFAKWRAALSIDVAKNKPSDVAVAVATQSMARYARVCQENGLVPIVEPEILSDGTHSIEVCAEVMERVLVAQYKALHDYGVFLEGTLLKPNMATSGSEYLPKSDPEAVGYYTTRALRRGVPAAVPGILFLSGGQSEEESSLNLNAICKSEGSPWVVSFSFGRALQASCLKTWGGKAENEIKAQEELLKRANANSLAQLGKYSGGTLGDAASASLFEKKYAY</sequence>
<evidence type="ECO:0000256" key="8">
    <source>
        <dbReference type="RuleBase" id="RU004257"/>
    </source>
</evidence>
<comment type="pathway">
    <text evidence="1 8">Carbohydrate degradation; glycolysis; D-glyceraldehyde 3-phosphate and glycerone phosphate from D-glucose: step 4/4.</text>
</comment>
<dbReference type="InterPro" id="IPR013785">
    <property type="entry name" value="Aldolase_TIM"/>
</dbReference>
<evidence type="ECO:0000256" key="3">
    <source>
        <dbReference type="ARBA" id="ARBA00013068"/>
    </source>
</evidence>
<evidence type="ECO:0000256" key="5">
    <source>
        <dbReference type="ARBA" id="ARBA00023239"/>
    </source>
</evidence>
<evidence type="ECO:0000256" key="2">
    <source>
        <dbReference type="ARBA" id="ARBA00010387"/>
    </source>
</evidence>
<dbReference type="PROSITE" id="PS00158">
    <property type="entry name" value="ALDOLASE_CLASS_I"/>
    <property type="match status" value="1"/>
</dbReference>
<dbReference type="EC" id="4.1.2.13" evidence="3 7"/>
<keyword evidence="6" id="KW-0704">Schiff base</keyword>
<keyword evidence="5 7" id="KW-0456">Lyase</keyword>
<comment type="catalytic activity">
    <reaction evidence="7">
        <text>beta-D-fructose 1,6-bisphosphate = D-glyceraldehyde 3-phosphate + dihydroxyacetone phosphate</text>
        <dbReference type="Rhea" id="RHEA:14729"/>
        <dbReference type="ChEBI" id="CHEBI:32966"/>
        <dbReference type="ChEBI" id="CHEBI:57642"/>
        <dbReference type="ChEBI" id="CHEBI:59776"/>
        <dbReference type="EC" id="4.1.2.13"/>
    </reaction>
</comment>
<reference evidence="9 10" key="1">
    <citation type="journal article" date="2020" name="bioRxiv">
        <title>Metabolic contributions of an alphaproteobacterial endosymbiont in the apicomplexan Cardiosporidium cionae.</title>
        <authorList>
            <person name="Hunter E.S."/>
            <person name="Paight C.J."/>
            <person name="Lane C.E."/>
        </authorList>
    </citation>
    <scope>NUCLEOTIDE SEQUENCE [LARGE SCALE GENOMIC DNA]</scope>
    <source>
        <strain evidence="9">ESH_2018</strain>
    </source>
</reference>
<dbReference type="Proteomes" id="UP000823046">
    <property type="component" value="Unassembled WGS sequence"/>
</dbReference>
<dbReference type="EMBL" id="JADAQX010000449">
    <property type="protein sequence ID" value="KAF8820204.1"/>
    <property type="molecule type" value="Genomic_DNA"/>
</dbReference>
<organism evidence="9 10">
    <name type="scientific">Cardiosporidium cionae</name>
    <dbReference type="NCBI Taxonomy" id="476202"/>
    <lineage>
        <taxon>Eukaryota</taxon>
        <taxon>Sar</taxon>
        <taxon>Alveolata</taxon>
        <taxon>Apicomplexa</taxon>
        <taxon>Aconoidasida</taxon>
        <taxon>Nephromycida</taxon>
        <taxon>Cardiosporidium</taxon>
    </lineage>
</organism>
<evidence type="ECO:0000313" key="10">
    <source>
        <dbReference type="Proteomes" id="UP000823046"/>
    </source>
</evidence>
<evidence type="ECO:0000256" key="1">
    <source>
        <dbReference type="ARBA" id="ARBA00004714"/>
    </source>
</evidence>
<keyword evidence="10" id="KW-1185">Reference proteome</keyword>
<evidence type="ECO:0000256" key="7">
    <source>
        <dbReference type="RuleBase" id="RU003994"/>
    </source>
</evidence>
<comment type="similarity">
    <text evidence="2 7">Belongs to the class I fructose-bisphosphate aldolase family.</text>
</comment>
<dbReference type="PANTHER" id="PTHR11627">
    <property type="entry name" value="FRUCTOSE-BISPHOSPHATE ALDOLASE"/>
    <property type="match status" value="1"/>
</dbReference>
<evidence type="ECO:0000256" key="6">
    <source>
        <dbReference type="ARBA" id="ARBA00023270"/>
    </source>
</evidence>
<dbReference type="InterPro" id="IPR000741">
    <property type="entry name" value="FBA_I"/>
</dbReference>
<keyword evidence="4 7" id="KW-0324">Glycolysis</keyword>
<dbReference type="InterPro" id="IPR029768">
    <property type="entry name" value="Aldolase_I_AS"/>
</dbReference>
<comment type="caution">
    <text evidence="9">The sequence shown here is derived from an EMBL/GenBank/DDBJ whole genome shotgun (WGS) entry which is preliminary data.</text>
</comment>
<evidence type="ECO:0000313" key="9">
    <source>
        <dbReference type="EMBL" id="KAF8820204.1"/>
    </source>
</evidence>
<name>A0ABQ7J8B5_9APIC</name>
<evidence type="ECO:0000256" key="4">
    <source>
        <dbReference type="ARBA" id="ARBA00023152"/>
    </source>
</evidence>